<dbReference type="PANTHER" id="PTHR45526">
    <property type="entry name" value="TRANSCRIPTIONAL REGULATORY PROTEIN DPIA"/>
    <property type="match status" value="1"/>
</dbReference>
<dbReference type="InterPro" id="IPR036388">
    <property type="entry name" value="WH-like_DNA-bd_sf"/>
</dbReference>
<dbReference type="InterPro" id="IPR036390">
    <property type="entry name" value="WH_DNA-bd_sf"/>
</dbReference>
<dbReference type="AlphaFoldDB" id="A0A367F2K6"/>
<keyword evidence="4 9" id="KW-0902">Two-component regulatory system</keyword>
<dbReference type="Gene3D" id="3.40.50.2300">
    <property type="match status" value="1"/>
</dbReference>
<dbReference type="SUPFAM" id="SSF46785">
    <property type="entry name" value="Winged helix' DNA-binding domain"/>
    <property type="match status" value="1"/>
</dbReference>
<evidence type="ECO:0000256" key="6">
    <source>
        <dbReference type="ARBA" id="ARBA00023125"/>
    </source>
</evidence>
<keyword evidence="5 9" id="KW-0805">Transcription regulation</keyword>
<evidence type="ECO:0000256" key="9">
    <source>
        <dbReference type="PIRNR" id="PIRNR006171"/>
    </source>
</evidence>
<evidence type="ECO:0000256" key="8">
    <source>
        <dbReference type="ARBA" id="ARBA00023163"/>
    </source>
</evidence>
<dbReference type="GO" id="GO:0005737">
    <property type="term" value="C:cytoplasm"/>
    <property type="evidence" value="ECO:0007669"/>
    <property type="project" value="UniProtKB-SubCell"/>
</dbReference>
<organism evidence="12 13">
    <name type="scientific">Sphaerisporangium album</name>
    <dbReference type="NCBI Taxonomy" id="509200"/>
    <lineage>
        <taxon>Bacteria</taxon>
        <taxon>Bacillati</taxon>
        <taxon>Actinomycetota</taxon>
        <taxon>Actinomycetes</taxon>
        <taxon>Streptosporangiales</taxon>
        <taxon>Streptosporangiaceae</taxon>
        <taxon>Sphaerisporangium</taxon>
    </lineage>
</organism>
<evidence type="ECO:0000256" key="5">
    <source>
        <dbReference type="ARBA" id="ARBA00023015"/>
    </source>
</evidence>
<accession>A0A367F2K6</accession>
<dbReference type="RefSeq" id="WP_114032828.1">
    <property type="nucleotide sequence ID" value="NZ_QOIL01000024.1"/>
</dbReference>
<dbReference type="Pfam" id="PF00072">
    <property type="entry name" value="Response_reg"/>
    <property type="match status" value="1"/>
</dbReference>
<dbReference type="InterPro" id="IPR005471">
    <property type="entry name" value="Tscrpt_reg_IclR_N"/>
</dbReference>
<dbReference type="InterPro" id="IPR001789">
    <property type="entry name" value="Sig_transdc_resp-reg_receiver"/>
</dbReference>
<dbReference type="GO" id="GO:0003700">
    <property type="term" value="F:DNA-binding transcription factor activity"/>
    <property type="evidence" value="ECO:0007669"/>
    <property type="project" value="InterPro"/>
</dbReference>
<evidence type="ECO:0000256" key="1">
    <source>
        <dbReference type="ARBA" id="ARBA00004496"/>
    </source>
</evidence>
<keyword evidence="13" id="KW-1185">Reference proteome</keyword>
<evidence type="ECO:0000259" key="11">
    <source>
        <dbReference type="PROSITE" id="PS50110"/>
    </source>
</evidence>
<dbReference type="SMART" id="SM00448">
    <property type="entry name" value="REC"/>
    <property type="match status" value="1"/>
</dbReference>
<dbReference type="Proteomes" id="UP000253094">
    <property type="component" value="Unassembled WGS sequence"/>
</dbReference>
<evidence type="ECO:0000256" key="10">
    <source>
        <dbReference type="PROSITE-ProRule" id="PRU00169"/>
    </source>
</evidence>
<dbReference type="InterPro" id="IPR011006">
    <property type="entry name" value="CheY-like_superfamily"/>
</dbReference>
<dbReference type="OrthoDB" id="7187989at2"/>
<protein>
    <recommendedName>
        <fullName evidence="9">Transcriptional regulatory protein</fullName>
    </recommendedName>
</protein>
<dbReference type="PANTHER" id="PTHR45526:SF1">
    <property type="entry name" value="TRANSCRIPTIONAL REGULATORY PROTEIN DCUR-RELATED"/>
    <property type="match status" value="1"/>
</dbReference>
<sequence length="232" mass="25267">MTYGPVREGAPIRVLVVDDDFRVADVHARYVRRVPGFEVAGIAHTAAEAVEMAGRLRPHLALLDQYLPDAPGTSIAPRLGCDVIMLTAAAERAVVREAMRRGVVNYLVKPFNENDLAERLRAYARFHGQLGGDRALDQAEIDRAVRVLHEGDRVDAAMRKGRSSQTARLVIDAVRAAGEPVTAADVAARLGISRATAQRYLSDLAADGRVAVGLRYGTTGRPEHLYRRPAPE</sequence>
<keyword evidence="8 9" id="KW-0804">Transcription</keyword>
<evidence type="ECO:0000256" key="3">
    <source>
        <dbReference type="ARBA" id="ARBA00022553"/>
    </source>
</evidence>
<feature type="domain" description="Response regulatory" evidence="11">
    <location>
        <begin position="13"/>
        <end position="124"/>
    </location>
</feature>
<evidence type="ECO:0000256" key="2">
    <source>
        <dbReference type="ARBA" id="ARBA00022490"/>
    </source>
</evidence>
<dbReference type="PROSITE" id="PS50110">
    <property type="entry name" value="RESPONSE_REGULATORY"/>
    <property type="match status" value="1"/>
</dbReference>
<keyword evidence="6 9" id="KW-0238">DNA-binding</keyword>
<dbReference type="SUPFAM" id="SSF52172">
    <property type="entry name" value="CheY-like"/>
    <property type="match status" value="1"/>
</dbReference>
<comment type="subcellular location">
    <subcellularLocation>
        <location evidence="1 9">Cytoplasm</location>
    </subcellularLocation>
</comment>
<dbReference type="InterPro" id="IPR051271">
    <property type="entry name" value="2C-system_Tx_regulators"/>
</dbReference>
<reference evidence="12 13" key="1">
    <citation type="submission" date="2018-06" db="EMBL/GenBank/DDBJ databases">
        <title>Sphaerisporangium craniellae sp. nov., isolated from a marine sponge in the South China Sea.</title>
        <authorList>
            <person name="Li L."/>
        </authorList>
    </citation>
    <scope>NUCLEOTIDE SEQUENCE [LARGE SCALE GENOMIC DNA]</scope>
    <source>
        <strain evidence="12 13">CCTCC AA 208026</strain>
    </source>
</reference>
<comment type="caution">
    <text evidence="12">The sequence shown here is derived from an EMBL/GenBank/DDBJ whole genome shotgun (WGS) entry which is preliminary data.</text>
</comment>
<gene>
    <name evidence="12" type="ORF">DQ384_33205</name>
</gene>
<dbReference type="GO" id="GO:0003677">
    <property type="term" value="F:DNA binding"/>
    <property type="evidence" value="ECO:0007669"/>
    <property type="project" value="UniProtKB-KW"/>
</dbReference>
<proteinExistence type="predicted"/>
<dbReference type="EMBL" id="QOIL01000024">
    <property type="protein sequence ID" value="RCG24501.1"/>
    <property type="molecule type" value="Genomic_DNA"/>
</dbReference>
<evidence type="ECO:0000256" key="7">
    <source>
        <dbReference type="ARBA" id="ARBA00023159"/>
    </source>
</evidence>
<keyword evidence="2 9" id="KW-0963">Cytoplasm</keyword>
<keyword evidence="7 9" id="KW-0010">Activator</keyword>
<evidence type="ECO:0000313" key="12">
    <source>
        <dbReference type="EMBL" id="RCG24501.1"/>
    </source>
</evidence>
<dbReference type="Gene3D" id="1.10.10.10">
    <property type="entry name" value="Winged helix-like DNA-binding domain superfamily/Winged helix DNA-binding domain"/>
    <property type="match status" value="1"/>
</dbReference>
<dbReference type="PIRSF" id="PIRSF006171">
    <property type="entry name" value="RR_citrat_malat"/>
    <property type="match status" value="1"/>
</dbReference>
<dbReference type="InterPro" id="IPR024187">
    <property type="entry name" value="Sig_transdc_resp-reg_cit/mal"/>
</dbReference>
<evidence type="ECO:0000313" key="13">
    <source>
        <dbReference type="Proteomes" id="UP000253094"/>
    </source>
</evidence>
<dbReference type="Pfam" id="PF09339">
    <property type="entry name" value="HTH_IclR"/>
    <property type="match status" value="1"/>
</dbReference>
<name>A0A367F2K6_9ACTN</name>
<dbReference type="GO" id="GO:0000156">
    <property type="term" value="F:phosphorelay response regulator activity"/>
    <property type="evidence" value="ECO:0007669"/>
    <property type="project" value="TreeGrafter"/>
</dbReference>
<evidence type="ECO:0000256" key="4">
    <source>
        <dbReference type="ARBA" id="ARBA00023012"/>
    </source>
</evidence>
<keyword evidence="3 10" id="KW-0597">Phosphoprotein</keyword>
<feature type="modified residue" description="4-aspartylphosphate" evidence="10">
    <location>
        <position position="64"/>
    </location>
</feature>